<keyword evidence="1" id="KW-1133">Transmembrane helix</keyword>
<dbReference type="RefSeq" id="WP_159444364.1">
    <property type="nucleotide sequence ID" value="NZ_FUXZ01000013.1"/>
</dbReference>
<dbReference type="STRING" id="39495.SAMN02745111_02031"/>
<gene>
    <name evidence="2" type="ORF">SAMN02745111_02031</name>
</gene>
<protein>
    <submittedName>
        <fullName evidence="2">Uncharacterized protein</fullName>
    </submittedName>
</protein>
<dbReference type="Proteomes" id="UP000190814">
    <property type="component" value="Unassembled WGS sequence"/>
</dbReference>
<sequence>MLFNDNGDNKVYNSIKLDENTIKKISNDCKGINSKKKTTFFYMVKKVGFAVISISVTALMIICIILYKNTNNRDDKNVAKKMNSKITETISTTKEQLQYSDSSKKNENLDNERDNNISIETEQKLVQDYYDIFLEEYVDCLKKDTNKSESLLNKIKNNKLKKYVLYTISNKSYVTMCNPRQDTKCLFENKKIKKINDNKICIRGNVIFVDESAGGKSSSSGMGYASIVLSKGRNGYIVEDLYWENMDSPDELYRKEFNPYENYQDFWNNKDVVDLLFDKIGVK</sequence>
<reference evidence="2 3" key="1">
    <citation type="submission" date="2017-02" db="EMBL/GenBank/DDBJ databases">
        <authorList>
            <person name="Peterson S.W."/>
        </authorList>
    </citation>
    <scope>NUCLEOTIDE SEQUENCE [LARGE SCALE GENOMIC DNA]</scope>
    <source>
        <strain evidence="2 3">ATCC 35992</strain>
    </source>
</reference>
<keyword evidence="3" id="KW-1185">Reference proteome</keyword>
<dbReference type="EMBL" id="FUXZ01000013">
    <property type="protein sequence ID" value="SKA70433.1"/>
    <property type="molecule type" value="Genomic_DNA"/>
</dbReference>
<accession>A0A1T4VZM5</accession>
<feature type="transmembrane region" description="Helical" evidence="1">
    <location>
        <begin position="47"/>
        <end position="67"/>
    </location>
</feature>
<organism evidence="2 3">
    <name type="scientific">Eubacterium uniforme</name>
    <dbReference type="NCBI Taxonomy" id="39495"/>
    <lineage>
        <taxon>Bacteria</taxon>
        <taxon>Bacillati</taxon>
        <taxon>Bacillota</taxon>
        <taxon>Clostridia</taxon>
        <taxon>Eubacteriales</taxon>
        <taxon>Eubacteriaceae</taxon>
        <taxon>Eubacterium</taxon>
    </lineage>
</organism>
<keyword evidence="1" id="KW-0472">Membrane</keyword>
<proteinExistence type="predicted"/>
<evidence type="ECO:0000313" key="3">
    <source>
        <dbReference type="Proteomes" id="UP000190814"/>
    </source>
</evidence>
<evidence type="ECO:0000256" key="1">
    <source>
        <dbReference type="SAM" id="Phobius"/>
    </source>
</evidence>
<keyword evidence="1" id="KW-0812">Transmembrane</keyword>
<dbReference type="AlphaFoldDB" id="A0A1T4VZM5"/>
<evidence type="ECO:0000313" key="2">
    <source>
        <dbReference type="EMBL" id="SKA70433.1"/>
    </source>
</evidence>
<name>A0A1T4VZM5_9FIRM</name>